<feature type="compositionally biased region" description="Polar residues" evidence="1">
    <location>
        <begin position="156"/>
        <end position="175"/>
    </location>
</feature>
<evidence type="ECO:0000256" key="2">
    <source>
        <dbReference type="SAM" id="Phobius"/>
    </source>
</evidence>
<keyword evidence="2" id="KW-1133">Transmembrane helix</keyword>
<keyword evidence="2" id="KW-0472">Membrane</keyword>
<dbReference type="Proteomes" id="UP001590951">
    <property type="component" value="Unassembled WGS sequence"/>
</dbReference>
<feature type="region of interest" description="Disordered" evidence="1">
    <location>
        <begin position="144"/>
        <end position="185"/>
    </location>
</feature>
<evidence type="ECO:0000313" key="4">
    <source>
        <dbReference type="Proteomes" id="UP001590951"/>
    </source>
</evidence>
<evidence type="ECO:0000313" key="3">
    <source>
        <dbReference type="EMBL" id="KAL2055260.1"/>
    </source>
</evidence>
<feature type="compositionally biased region" description="Low complexity" evidence="1">
    <location>
        <begin position="144"/>
        <end position="155"/>
    </location>
</feature>
<evidence type="ECO:0000256" key="1">
    <source>
        <dbReference type="SAM" id="MobiDB-lite"/>
    </source>
</evidence>
<feature type="transmembrane region" description="Helical" evidence="2">
    <location>
        <begin position="195"/>
        <end position="213"/>
    </location>
</feature>
<keyword evidence="4" id="KW-1185">Reference proteome</keyword>
<reference evidence="3 4" key="1">
    <citation type="submission" date="2024-09" db="EMBL/GenBank/DDBJ databases">
        <title>Rethinking Asexuality: The Enigmatic Case of Functional Sexual Genes in Lepraria (Stereocaulaceae).</title>
        <authorList>
            <person name="Doellman M."/>
            <person name="Sun Y."/>
            <person name="Barcenas-Pena A."/>
            <person name="Lumbsch H.T."/>
            <person name="Grewe F."/>
        </authorList>
    </citation>
    <scope>NUCLEOTIDE SEQUENCE [LARGE SCALE GENOMIC DNA]</scope>
    <source>
        <strain evidence="3 4">Grewe 0041</strain>
    </source>
</reference>
<keyword evidence="2" id="KW-0812">Transmembrane</keyword>
<proteinExistence type="predicted"/>
<comment type="caution">
    <text evidence="3">The sequence shown here is derived from an EMBL/GenBank/DDBJ whole genome shotgun (WGS) entry which is preliminary data.</text>
</comment>
<dbReference type="EMBL" id="JBHFEH010000012">
    <property type="protein sequence ID" value="KAL2055260.1"/>
    <property type="molecule type" value="Genomic_DNA"/>
</dbReference>
<organism evidence="3 4">
    <name type="scientific">Lepraria finkii</name>
    <dbReference type="NCBI Taxonomy" id="1340010"/>
    <lineage>
        <taxon>Eukaryota</taxon>
        <taxon>Fungi</taxon>
        <taxon>Dikarya</taxon>
        <taxon>Ascomycota</taxon>
        <taxon>Pezizomycotina</taxon>
        <taxon>Lecanoromycetes</taxon>
        <taxon>OSLEUM clade</taxon>
        <taxon>Lecanoromycetidae</taxon>
        <taxon>Lecanorales</taxon>
        <taxon>Lecanorineae</taxon>
        <taxon>Stereocaulaceae</taxon>
        <taxon>Lepraria</taxon>
    </lineage>
</organism>
<accession>A0ABR4BC83</accession>
<gene>
    <name evidence="3" type="ORF">ABVK25_004598</name>
</gene>
<sequence>MSANNTCFKEDGTESSDIPCGFASISTCCGEGWDCLSNGLCQQHGTTGYSQGTCTNQNYQNCLSICNQSQFDGFTEVSRCESNGNSWCCAGAAGQGLGGTNCCDTNLTTSLDPYPFSTQSVATTTSALSTATLITSTSDVTTLTSSSSSLSPTSSEAPTAQNHVTSSPISTTAPTGSALPPPASQNANSKMGIEIGVPVTVVIVLLAILAFFISQNRKQKRRLLQLQGERAENQLRHDEVEPGMQELDVTHRELTQPDAPRHEVAGEALFELSQPHAPMHELG</sequence>
<protein>
    <submittedName>
        <fullName evidence="3">Uncharacterized protein</fullName>
    </submittedName>
</protein>
<name>A0ABR4BC83_9LECA</name>